<dbReference type="AlphaFoldDB" id="A0A645FKV7"/>
<comment type="caution">
    <text evidence="1">The sequence shown here is derived from an EMBL/GenBank/DDBJ whole genome shotgun (WGS) entry which is preliminary data.</text>
</comment>
<protein>
    <submittedName>
        <fullName evidence="1">Uncharacterized protein</fullName>
    </submittedName>
</protein>
<name>A0A645FKV7_9ZZZZ</name>
<accession>A0A645FKV7</accession>
<gene>
    <name evidence="1" type="ORF">SDC9_160153</name>
</gene>
<proteinExistence type="predicted"/>
<evidence type="ECO:0000313" key="1">
    <source>
        <dbReference type="EMBL" id="MPN12833.1"/>
    </source>
</evidence>
<dbReference type="EMBL" id="VSSQ01059252">
    <property type="protein sequence ID" value="MPN12833.1"/>
    <property type="molecule type" value="Genomic_DNA"/>
</dbReference>
<organism evidence="1">
    <name type="scientific">bioreactor metagenome</name>
    <dbReference type="NCBI Taxonomy" id="1076179"/>
    <lineage>
        <taxon>unclassified sequences</taxon>
        <taxon>metagenomes</taxon>
        <taxon>ecological metagenomes</taxon>
    </lineage>
</organism>
<reference evidence="1" key="1">
    <citation type="submission" date="2019-08" db="EMBL/GenBank/DDBJ databases">
        <authorList>
            <person name="Kucharzyk K."/>
            <person name="Murdoch R.W."/>
            <person name="Higgins S."/>
            <person name="Loffler F."/>
        </authorList>
    </citation>
    <scope>NUCLEOTIDE SEQUENCE</scope>
</reference>
<sequence>MSLEWTAGSPEVRIHLLWREKPVCRKGGIKAGGCVSVAYYYPVAFHAVSSVRGDICRSKQCHVYVHRRERSAGVSAFCGRGRYNRPHSAFSRSFLKFSCHFRADLCSPEAFHFSRWVHFLITPLDKQKNWSKHRQVNCNLNMENLEKYF</sequence>